<dbReference type="RefSeq" id="XP_017021637.1">
    <property type="nucleotide sequence ID" value="XM_017166148.3"/>
</dbReference>
<feature type="domain" description="EF-hand" evidence="3">
    <location>
        <begin position="125"/>
        <end position="160"/>
    </location>
</feature>
<sequence>MNNGGELAVWDARPNPVPEFGFFRKQDELMIMLPEVSKLHEIFDMFVMFGKDAGADASRISLSDMADCLRSMGVNLSDQWLAARLDEQMHRRQALGLLGAPVSQRVSFELVLSLYCQLADRNEGPSSEEVMSALRTLDPNNTGKLSCTELRRLLISMGERLEESEVIGLLDRVSDIDGNVQYEKLVLDMFGMDGGSEETRNQAKIYLQAIGRNAIDMDMAKRDEFIDALRRADPLNSGYIELPRLLTLVNRRRKCFTLDELQVLTEGMEDTKYCRGINYRRFLRSIMNE</sequence>
<dbReference type="PANTHER" id="PTHR23048:SF49">
    <property type="entry name" value="FI08416P-RELATED"/>
    <property type="match status" value="1"/>
</dbReference>
<keyword evidence="4" id="KW-1185">Reference proteome</keyword>
<name>A0A6P4HYX9_DROKI</name>
<accession>A0A6P4HYX9</accession>
<keyword evidence="1" id="KW-0677">Repeat</keyword>
<dbReference type="InterPro" id="IPR018247">
    <property type="entry name" value="EF_Hand_1_Ca_BS"/>
</dbReference>
<dbReference type="PROSITE" id="PS50222">
    <property type="entry name" value="EF_HAND_2"/>
    <property type="match status" value="1"/>
</dbReference>
<evidence type="ECO:0000313" key="4">
    <source>
        <dbReference type="Proteomes" id="UP001652661"/>
    </source>
</evidence>
<dbReference type="GO" id="GO:0005509">
    <property type="term" value="F:calcium ion binding"/>
    <property type="evidence" value="ECO:0007669"/>
    <property type="project" value="InterPro"/>
</dbReference>
<dbReference type="InterPro" id="IPR002048">
    <property type="entry name" value="EF_hand_dom"/>
</dbReference>
<dbReference type="Gene3D" id="1.10.238.10">
    <property type="entry name" value="EF-hand"/>
    <property type="match status" value="1"/>
</dbReference>
<organism evidence="4 5">
    <name type="scientific">Drosophila kikkawai</name>
    <name type="common">Fruit fly</name>
    <dbReference type="NCBI Taxonomy" id="30033"/>
    <lineage>
        <taxon>Eukaryota</taxon>
        <taxon>Metazoa</taxon>
        <taxon>Ecdysozoa</taxon>
        <taxon>Arthropoda</taxon>
        <taxon>Hexapoda</taxon>
        <taxon>Insecta</taxon>
        <taxon>Pterygota</taxon>
        <taxon>Neoptera</taxon>
        <taxon>Endopterygota</taxon>
        <taxon>Diptera</taxon>
        <taxon>Brachycera</taxon>
        <taxon>Muscomorpha</taxon>
        <taxon>Ephydroidea</taxon>
        <taxon>Drosophilidae</taxon>
        <taxon>Drosophila</taxon>
        <taxon>Sophophora</taxon>
    </lineage>
</organism>
<dbReference type="GeneID" id="108074206"/>
<evidence type="ECO:0000313" key="5">
    <source>
        <dbReference type="RefSeq" id="XP_017021637.1"/>
    </source>
</evidence>
<reference evidence="4" key="1">
    <citation type="submission" date="2025-05" db="UniProtKB">
        <authorList>
            <consortium name="RefSeq"/>
        </authorList>
    </citation>
    <scope>NUCLEOTIDE SEQUENCE [LARGE SCALE GENOMIC DNA]</scope>
    <source>
        <strain evidence="4">14028-0561.14</strain>
    </source>
</reference>
<protein>
    <submittedName>
        <fullName evidence="5">Myosin light chain 4</fullName>
    </submittedName>
</protein>
<dbReference type="SUPFAM" id="SSF47473">
    <property type="entry name" value="EF-hand"/>
    <property type="match status" value="1"/>
</dbReference>
<dbReference type="AlphaFoldDB" id="A0A6P4HYX9"/>
<dbReference type="GO" id="GO:0032036">
    <property type="term" value="F:myosin heavy chain binding"/>
    <property type="evidence" value="ECO:0007669"/>
    <property type="project" value="TreeGrafter"/>
</dbReference>
<dbReference type="OrthoDB" id="7859857at2759"/>
<gene>
    <name evidence="5" type="primary">LOC108074206</name>
</gene>
<dbReference type="OMA" id="GINYRRF"/>
<reference evidence="5" key="2">
    <citation type="submission" date="2025-08" db="UniProtKB">
        <authorList>
            <consortium name="RefSeq"/>
        </authorList>
    </citation>
    <scope>IDENTIFICATION</scope>
    <source>
        <strain evidence="5">14028-0561.14</strain>
        <tissue evidence="5">Whole fly</tissue>
    </source>
</reference>
<dbReference type="GO" id="GO:0016460">
    <property type="term" value="C:myosin II complex"/>
    <property type="evidence" value="ECO:0007669"/>
    <property type="project" value="TreeGrafter"/>
</dbReference>
<dbReference type="Proteomes" id="UP001652661">
    <property type="component" value="Chromosome 2L"/>
</dbReference>
<dbReference type="InterPro" id="IPR050230">
    <property type="entry name" value="CALM/Myosin/TropC-like"/>
</dbReference>
<evidence type="ECO:0000259" key="3">
    <source>
        <dbReference type="PROSITE" id="PS50222"/>
    </source>
</evidence>
<evidence type="ECO:0000256" key="1">
    <source>
        <dbReference type="ARBA" id="ARBA00022737"/>
    </source>
</evidence>
<dbReference type="PANTHER" id="PTHR23048">
    <property type="entry name" value="MYOSIN LIGHT CHAIN 1, 3"/>
    <property type="match status" value="1"/>
</dbReference>
<keyword evidence="2" id="KW-0106">Calcium</keyword>
<proteinExistence type="predicted"/>
<dbReference type="PROSITE" id="PS00018">
    <property type="entry name" value="EF_HAND_1"/>
    <property type="match status" value="1"/>
</dbReference>
<evidence type="ECO:0000256" key="2">
    <source>
        <dbReference type="ARBA" id="ARBA00022837"/>
    </source>
</evidence>
<dbReference type="InterPro" id="IPR011992">
    <property type="entry name" value="EF-hand-dom_pair"/>
</dbReference>